<evidence type="ECO:0000256" key="2">
    <source>
        <dbReference type="ARBA" id="ARBA00006739"/>
    </source>
</evidence>
<dbReference type="GO" id="GO:0016757">
    <property type="term" value="F:glycosyltransferase activity"/>
    <property type="evidence" value="ECO:0007669"/>
    <property type="project" value="UniProtKB-KW"/>
</dbReference>
<comment type="caution">
    <text evidence="8">The sequence shown here is derived from an EMBL/GenBank/DDBJ whole genome shotgun (WGS) entry which is preliminary data.</text>
</comment>
<dbReference type="SUPFAM" id="SSF53448">
    <property type="entry name" value="Nucleotide-diphospho-sugar transferases"/>
    <property type="match status" value="1"/>
</dbReference>
<evidence type="ECO:0000256" key="1">
    <source>
        <dbReference type="ARBA" id="ARBA00004776"/>
    </source>
</evidence>
<feature type="region of interest" description="Disordered" evidence="5">
    <location>
        <begin position="1"/>
        <end position="34"/>
    </location>
</feature>
<evidence type="ECO:0000313" key="8">
    <source>
        <dbReference type="EMBL" id="OWV05646.1"/>
    </source>
</evidence>
<evidence type="ECO:0000256" key="5">
    <source>
        <dbReference type="SAM" id="MobiDB-lite"/>
    </source>
</evidence>
<keyword evidence="3" id="KW-0328">Glycosyltransferase</keyword>
<evidence type="ECO:0000313" key="9">
    <source>
        <dbReference type="Proteomes" id="UP000197174"/>
    </source>
</evidence>
<evidence type="ECO:0000259" key="7">
    <source>
        <dbReference type="Pfam" id="PF02709"/>
    </source>
</evidence>
<dbReference type="InterPro" id="IPR029044">
    <property type="entry name" value="Nucleotide-diphossugar_trans"/>
</dbReference>
<dbReference type="InterPro" id="IPR001173">
    <property type="entry name" value="Glyco_trans_2-like"/>
</dbReference>
<feature type="compositionally biased region" description="Low complexity" evidence="5">
    <location>
        <begin position="22"/>
        <end position="34"/>
    </location>
</feature>
<organism evidence="8 9">
    <name type="scientific">Micromonospora wenchangensis</name>
    <dbReference type="NCBI Taxonomy" id="1185415"/>
    <lineage>
        <taxon>Bacteria</taxon>
        <taxon>Bacillati</taxon>
        <taxon>Actinomycetota</taxon>
        <taxon>Actinomycetes</taxon>
        <taxon>Micromonosporales</taxon>
        <taxon>Micromonosporaceae</taxon>
        <taxon>Micromonospora</taxon>
    </lineage>
</organism>
<evidence type="ECO:0000256" key="3">
    <source>
        <dbReference type="ARBA" id="ARBA00022676"/>
    </source>
</evidence>
<feature type="domain" description="Galactosyltransferase C-terminal" evidence="7">
    <location>
        <begin position="228"/>
        <end position="277"/>
    </location>
</feature>
<dbReference type="Gene3D" id="3.90.550.10">
    <property type="entry name" value="Spore Coat Polysaccharide Biosynthesis Protein SpsA, Chain A"/>
    <property type="match status" value="1"/>
</dbReference>
<reference evidence="8 9" key="1">
    <citation type="submission" date="2017-03" db="EMBL/GenBank/DDBJ databases">
        <title>Whole genome sequence of Micromonospora wenchangensis, isolated from mangrove soil.</title>
        <authorList>
            <person name="Yang H."/>
        </authorList>
    </citation>
    <scope>NUCLEOTIDE SEQUENCE [LARGE SCALE GENOMIC DNA]</scope>
    <source>
        <strain evidence="8 9">CCTCC AA 2012002</strain>
    </source>
</reference>
<comment type="similarity">
    <text evidence="2">Belongs to the glycosyltransferase 2 family.</text>
</comment>
<dbReference type="Pfam" id="PF00535">
    <property type="entry name" value="Glycos_transf_2"/>
    <property type="match status" value="1"/>
</dbReference>
<dbReference type="EMBL" id="MZMV01000028">
    <property type="protein sequence ID" value="OWV05646.1"/>
    <property type="molecule type" value="Genomic_DNA"/>
</dbReference>
<evidence type="ECO:0008006" key="10">
    <source>
        <dbReference type="Google" id="ProtNLM"/>
    </source>
</evidence>
<dbReference type="PANTHER" id="PTHR43179">
    <property type="entry name" value="RHAMNOSYLTRANSFERASE WBBL"/>
    <property type="match status" value="1"/>
</dbReference>
<proteinExistence type="inferred from homology"/>
<dbReference type="AlphaFoldDB" id="A0A246RK78"/>
<protein>
    <recommendedName>
        <fullName evidence="10">Glycosyltransferase</fullName>
    </recommendedName>
</protein>
<feature type="compositionally biased region" description="Basic and acidic residues" evidence="5">
    <location>
        <begin position="1"/>
        <end position="14"/>
    </location>
</feature>
<evidence type="ECO:0000259" key="6">
    <source>
        <dbReference type="Pfam" id="PF00535"/>
    </source>
</evidence>
<feature type="domain" description="Glycosyltransferase 2-like" evidence="6">
    <location>
        <begin position="58"/>
        <end position="182"/>
    </location>
</feature>
<dbReference type="PANTHER" id="PTHR43179:SF12">
    <property type="entry name" value="GALACTOFURANOSYLTRANSFERASE GLFT2"/>
    <property type="match status" value="1"/>
</dbReference>
<name>A0A246RK78_9ACTN</name>
<dbReference type="InterPro" id="IPR027791">
    <property type="entry name" value="Galactosyl_T_C"/>
</dbReference>
<comment type="pathway">
    <text evidence="1">Cell wall biogenesis; cell wall polysaccharide biosynthesis.</text>
</comment>
<gene>
    <name evidence="8" type="ORF">B5D80_17810</name>
</gene>
<keyword evidence="9" id="KW-1185">Reference proteome</keyword>
<keyword evidence="4" id="KW-0808">Transferase</keyword>
<dbReference type="Proteomes" id="UP000197174">
    <property type="component" value="Unassembled WGS sequence"/>
</dbReference>
<accession>A0A246RK78</accession>
<dbReference type="Pfam" id="PF02709">
    <property type="entry name" value="Glyco_transf_7C"/>
    <property type="match status" value="1"/>
</dbReference>
<evidence type="ECO:0000256" key="4">
    <source>
        <dbReference type="ARBA" id="ARBA00022679"/>
    </source>
</evidence>
<sequence length="461" mass="50712">MHEHAGGAHHRPDDVLGVPRHLPGTRPGPAGTGGLRLPAALNPTWNGAQVNIAGPWISVVIPTYNRADLLRGTLEALTAQRMPAGTVEVIVADDGSSDDTRDVVQTFARRLRLRYHFQPDRGFRAAAARNRGAQLASAPVLVFADSGILPGPDFLSSHLEAHATGPAAVIGYTFGYRPGDPTPGLAAALRTTPVAEVVRRYGDAATFHDIRHRAFERFAFDLDRTIVPWQWFWSLNCSVPADAFRAVGGFDENFRSWGGEDLELGFRLFRHGLRFQINQDAWAVDVPHPRSADADQASNLTNLMTFLQRHPEPVVELLFGWFAREQPGFQINHQWNVEDEYRALNAATIEARRRSVVDELDHEAAILGDATRVAVLGCGPQIPHRLADAALFDFDPQVVDALAGRGHRVGHAVGLRTLLPDKAVDLVIVTSRLSGPCERWHREIHAEAHRIGRTVRTHTPG</sequence>